<evidence type="ECO:0000256" key="11">
    <source>
        <dbReference type="SAM" id="Phobius"/>
    </source>
</evidence>
<dbReference type="Proteomes" id="UP000192343">
    <property type="component" value="Unassembled WGS sequence"/>
</dbReference>
<evidence type="ECO:0000313" key="15">
    <source>
        <dbReference type="Proteomes" id="UP000192343"/>
    </source>
</evidence>
<gene>
    <name evidence="14" type="ORF">B4O97_02135</name>
</gene>
<sequence length="467" mass="51864">MKHRLFYTFLAFFALIIFLGAAVNIAIVAFSTHKAYTRMVRQEDKLLADQMALLAEDYYRQNGTLIGISEILRLPSGYGMPPSRRMMDHSRMMPRMVPPVLVLGEDGQVYADTHGFFTTRDIQDFEIQHGTPVMIGSRTVGRVFVGSMIVPALDDRDNEFLGLVVRSVLVSSLSVAIVAVFLGAVLFRRIASPVEALAAASRSIAQGNLHARINIHRSDELGELIDQFNTMASSLESSEEWKRRIISDSAHELRTPVAVLQGELEMILEGVYTPDRKRIESLYRETELMSRLISELGELAAAEGGQIRLIRQNCSLEELAREAAEPFLVQALPRKVSIQIPDTEGMEVFGDPQKIIQVIRNLVANALKVVPDGGRIDIYSEKVGNEAVLRVDDSGAGIPEEYREQIFQRFFRLDSSRNREAGGAGLGLAIARRIMQLHGGRIWADEGKNGGARISIALPLSDTRVFS</sequence>
<dbReference type="InterPro" id="IPR003594">
    <property type="entry name" value="HATPase_dom"/>
</dbReference>
<evidence type="ECO:0000256" key="3">
    <source>
        <dbReference type="ARBA" id="ARBA00012438"/>
    </source>
</evidence>
<dbReference type="CDD" id="cd06225">
    <property type="entry name" value="HAMP"/>
    <property type="match status" value="1"/>
</dbReference>
<evidence type="ECO:0000256" key="7">
    <source>
        <dbReference type="ARBA" id="ARBA00022777"/>
    </source>
</evidence>
<dbReference type="AlphaFoldDB" id="A0A1Y1S1Z0"/>
<dbReference type="GO" id="GO:0005886">
    <property type="term" value="C:plasma membrane"/>
    <property type="evidence" value="ECO:0007669"/>
    <property type="project" value="TreeGrafter"/>
</dbReference>
<keyword evidence="5" id="KW-0808">Transferase</keyword>
<dbReference type="OrthoDB" id="367096at2"/>
<dbReference type="STRING" id="1963862.B4O97_02135"/>
<evidence type="ECO:0000259" key="12">
    <source>
        <dbReference type="PROSITE" id="PS50109"/>
    </source>
</evidence>
<dbReference type="Pfam" id="PF00672">
    <property type="entry name" value="HAMP"/>
    <property type="match status" value="1"/>
</dbReference>
<dbReference type="Gene3D" id="3.30.565.10">
    <property type="entry name" value="Histidine kinase-like ATPase, C-terminal domain"/>
    <property type="match status" value="1"/>
</dbReference>
<keyword evidence="4" id="KW-0597">Phosphoprotein</keyword>
<dbReference type="SMART" id="SM00387">
    <property type="entry name" value="HATPase_c"/>
    <property type="match status" value="1"/>
</dbReference>
<dbReference type="PRINTS" id="PR00344">
    <property type="entry name" value="BCTRLSENSOR"/>
</dbReference>
<evidence type="ECO:0000256" key="1">
    <source>
        <dbReference type="ARBA" id="ARBA00000085"/>
    </source>
</evidence>
<comment type="subcellular location">
    <subcellularLocation>
        <location evidence="2">Membrane</location>
    </subcellularLocation>
</comment>
<dbReference type="PANTHER" id="PTHR45436">
    <property type="entry name" value="SENSOR HISTIDINE KINASE YKOH"/>
    <property type="match status" value="1"/>
</dbReference>
<evidence type="ECO:0000256" key="5">
    <source>
        <dbReference type="ARBA" id="ARBA00022679"/>
    </source>
</evidence>
<organism evidence="14 15">
    <name type="scientific">Marispirochaeta aestuarii</name>
    <dbReference type="NCBI Taxonomy" id="1963862"/>
    <lineage>
        <taxon>Bacteria</taxon>
        <taxon>Pseudomonadati</taxon>
        <taxon>Spirochaetota</taxon>
        <taxon>Spirochaetia</taxon>
        <taxon>Spirochaetales</taxon>
        <taxon>Spirochaetaceae</taxon>
        <taxon>Marispirochaeta</taxon>
    </lineage>
</organism>
<dbReference type="CDD" id="cd00075">
    <property type="entry name" value="HATPase"/>
    <property type="match status" value="1"/>
</dbReference>
<dbReference type="PROSITE" id="PS50885">
    <property type="entry name" value="HAMP"/>
    <property type="match status" value="1"/>
</dbReference>
<dbReference type="CDD" id="cd00082">
    <property type="entry name" value="HisKA"/>
    <property type="match status" value="1"/>
</dbReference>
<feature type="domain" description="Histidine kinase" evidence="12">
    <location>
        <begin position="248"/>
        <end position="462"/>
    </location>
</feature>
<keyword evidence="7" id="KW-0418">Kinase</keyword>
<dbReference type="InterPro" id="IPR036890">
    <property type="entry name" value="HATPase_C_sf"/>
</dbReference>
<protein>
    <recommendedName>
        <fullName evidence="3">histidine kinase</fullName>
        <ecNumber evidence="3">2.7.13.3</ecNumber>
    </recommendedName>
</protein>
<dbReference type="PROSITE" id="PS50109">
    <property type="entry name" value="HIS_KIN"/>
    <property type="match status" value="1"/>
</dbReference>
<evidence type="ECO:0000256" key="4">
    <source>
        <dbReference type="ARBA" id="ARBA00022553"/>
    </source>
</evidence>
<name>A0A1Y1S1Z0_9SPIO</name>
<reference evidence="14 15" key="1">
    <citation type="submission" date="2017-03" db="EMBL/GenBank/DDBJ databases">
        <title>Draft Genome sequence of Marispirochaeta sp. strain JC444.</title>
        <authorList>
            <person name="Shivani Y."/>
            <person name="Subhash Y."/>
            <person name="Sasikala C."/>
            <person name="Ramana C."/>
        </authorList>
    </citation>
    <scope>NUCLEOTIDE SEQUENCE [LARGE SCALE GENOMIC DNA]</scope>
    <source>
        <strain evidence="14 15">JC444</strain>
    </source>
</reference>
<dbReference type="InterPro" id="IPR005467">
    <property type="entry name" value="His_kinase_dom"/>
</dbReference>
<dbReference type="Gene3D" id="1.10.287.130">
    <property type="match status" value="1"/>
</dbReference>
<dbReference type="Gene3D" id="6.10.340.10">
    <property type="match status" value="1"/>
</dbReference>
<evidence type="ECO:0000256" key="6">
    <source>
        <dbReference type="ARBA" id="ARBA00022692"/>
    </source>
</evidence>
<dbReference type="InterPro" id="IPR036097">
    <property type="entry name" value="HisK_dim/P_sf"/>
</dbReference>
<keyword evidence="8 11" id="KW-1133">Transmembrane helix</keyword>
<comment type="caution">
    <text evidence="14">The sequence shown here is derived from an EMBL/GenBank/DDBJ whole genome shotgun (WGS) entry which is preliminary data.</text>
</comment>
<evidence type="ECO:0000259" key="13">
    <source>
        <dbReference type="PROSITE" id="PS50885"/>
    </source>
</evidence>
<dbReference type="SMART" id="SM00388">
    <property type="entry name" value="HisKA"/>
    <property type="match status" value="1"/>
</dbReference>
<dbReference type="EC" id="2.7.13.3" evidence="3"/>
<keyword evidence="6 11" id="KW-0812">Transmembrane</keyword>
<evidence type="ECO:0000256" key="8">
    <source>
        <dbReference type="ARBA" id="ARBA00022989"/>
    </source>
</evidence>
<dbReference type="InterPro" id="IPR004358">
    <property type="entry name" value="Sig_transdc_His_kin-like_C"/>
</dbReference>
<dbReference type="Pfam" id="PF02518">
    <property type="entry name" value="HATPase_c"/>
    <property type="match status" value="1"/>
</dbReference>
<dbReference type="InterPro" id="IPR003660">
    <property type="entry name" value="HAMP_dom"/>
</dbReference>
<keyword evidence="15" id="KW-1185">Reference proteome</keyword>
<evidence type="ECO:0000256" key="10">
    <source>
        <dbReference type="ARBA" id="ARBA00023136"/>
    </source>
</evidence>
<dbReference type="EMBL" id="MWQY01000002">
    <property type="protein sequence ID" value="ORC37824.1"/>
    <property type="molecule type" value="Genomic_DNA"/>
</dbReference>
<dbReference type="Pfam" id="PF00512">
    <property type="entry name" value="HisKA"/>
    <property type="match status" value="1"/>
</dbReference>
<dbReference type="PANTHER" id="PTHR45436:SF5">
    <property type="entry name" value="SENSOR HISTIDINE KINASE TRCS"/>
    <property type="match status" value="1"/>
</dbReference>
<dbReference type="SUPFAM" id="SSF158472">
    <property type="entry name" value="HAMP domain-like"/>
    <property type="match status" value="1"/>
</dbReference>
<feature type="transmembrane region" description="Helical" evidence="11">
    <location>
        <begin position="163"/>
        <end position="187"/>
    </location>
</feature>
<evidence type="ECO:0000313" key="14">
    <source>
        <dbReference type="EMBL" id="ORC37824.1"/>
    </source>
</evidence>
<dbReference type="SUPFAM" id="SSF47384">
    <property type="entry name" value="Homodimeric domain of signal transducing histidine kinase"/>
    <property type="match status" value="1"/>
</dbReference>
<evidence type="ECO:0000256" key="2">
    <source>
        <dbReference type="ARBA" id="ARBA00004370"/>
    </source>
</evidence>
<dbReference type="SMART" id="SM00304">
    <property type="entry name" value="HAMP"/>
    <property type="match status" value="1"/>
</dbReference>
<dbReference type="SUPFAM" id="SSF55874">
    <property type="entry name" value="ATPase domain of HSP90 chaperone/DNA topoisomerase II/histidine kinase"/>
    <property type="match status" value="1"/>
</dbReference>
<proteinExistence type="predicted"/>
<evidence type="ECO:0000256" key="9">
    <source>
        <dbReference type="ARBA" id="ARBA00023012"/>
    </source>
</evidence>
<feature type="transmembrane region" description="Helical" evidence="11">
    <location>
        <begin position="6"/>
        <end position="31"/>
    </location>
</feature>
<keyword evidence="9" id="KW-0902">Two-component regulatory system</keyword>
<feature type="domain" description="HAMP" evidence="13">
    <location>
        <begin position="188"/>
        <end position="240"/>
    </location>
</feature>
<dbReference type="FunFam" id="3.30.565.10:FF:000006">
    <property type="entry name" value="Sensor histidine kinase WalK"/>
    <property type="match status" value="1"/>
</dbReference>
<dbReference type="RefSeq" id="WP_083047861.1">
    <property type="nucleotide sequence ID" value="NZ_MWQY01000002.1"/>
</dbReference>
<dbReference type="InterPro" id="IPR003661">
    <property type="entry name" value="HisK_dim/P_dom"/>
</dbReference>
<accession>A0A1Y1S1Z0</accession>
<dbReference type="GO" id="GO:0000155">
    <property type="term" value="F:phosphorelay sensor kinase activity"/>
    <property type="evidence" value="ECO:0007669"/>
    <property type="project" value="InterPro"/>
</dbReference>
<dbReference type="InterPro" id="IPR050428">
    <property type="entry name" value="TCS_sensor_his_kinase"/>
</dbReference>
<keyword evidence="10 11" id="KW-0472">Membrane</keyword>
<comment type="catalytic activity">
    <reaction evidence="1">
        <text>ATP + protein L-histidine = ADP + protein N-phospho-L-histidine.</text>
        <dbReference type="EC" id="2.7.13.3"/>
    </reaction>
</comment>